<comment type="catalytic activity">
    <reaction evidence="1 10">
        <text>4-hydroxy-4-methyl-2-oxoglutarate = 2 pyruvate</text>
        <dbReference type="Rhea" id="RHEA:22748"/>
        <dbReference type="ChEBI" id="CHEBI:15361"/>
        <dbReference type="ChEBI" id="CHEBI:58276"/>
        <dbReference type="EC" id="4.1.3.17"/>
    </reaction>
</comment>
<comment type="cofactor">
    <cofactor evidence="9">
        <name>Mg(2+)</name>
        <dbReference type="ChEBI" id="CHEBI:18420"/>
    </cofactor>
</comment>
<keyword evidence="5 9" id="KW-0479">Metal-binding</keyword>
<dbReference type="RefSeq" id="WP_153713861.1">
    <property type="nucleotide sequence ID" value="NZ_CP045871.1"/>
</dbReference>
<dbReference type="NCBIfam" id="NF009134">
    <property type="entry name" value="PRK12487.1"/>
    <property type="match status" value="1"/>
</dbReference>
<dbReference type="PANTHER" id="PTHR33254:SF4">
    <property type="entry name" value="4-HYDROXY-4-METHYL-2-OXOGLUTARATE ALDOLASE 3-RELATED"/>
    <property type="match status" value="1"/>
</dbReference>
<evidence type="ECO:0000256" key="6">
    <source>
        <dbReference type="ARBA" id="ARBA00023239"/>
    </source>
</evidence>
<dbReference type="GO" id="GO:0008428">
    <property type="term" value="F:ribonuclease inhibitor activity"/>
    <property type="evidence" value="ECO:0007669"/>
    <property type="project" value="InterPro"/>
</dbReference>
<comment type="similarity">
    <text evidence="3 10">Belongs to the class II aldolase/RraA-like family.</text>
</comment>
<dbReference type="AlphaFoldDB" id="A0A5Q2QED3"/>
<gene>
    <name evidence="11" type="ORF">GH975_07155</name>
</gene>
<comment type="cofactor">
    <cofactor evidence="2 10">
        <name>a divalent metal cation</name>
        <dbReference type="ChEBI" id="CHEBI:60240"/>
    </cofactor>
</comment>
<dbReference type="EMBL" id="CP045871">
    <property type="protein sequence ID" value="QGG80357.1"/>
    <property type="molecule type" value="Genomic_DNA"/>
</dbReference>
<proteinExistence type="inferred from homology"/>
<dbReference type="EC" id="4.1.3.17" evidence="10"/>
<dbReference type="Pfam" id="PF03737">
    <property type="entry name" value="RraA-like"/>
    <property type="match status" value="1"/>
</dbReference>
<keyword evidence="12" id="KW-1185">Reference proteome</keyword>
<accession>A0A5Q2QED3</accession>
<keyword evidence="9" id="KW-0460">Magnesium</keyword>
<dbReference type="GO" id="GO:0047443">
    <property type="term" value="F:4-hydroxy-4-methyl-2-oxoglutarate aldolase activity"/>
    <property type="evidence" value="ECO:0007669"/>
    <property type="project" value="UniProtKB-EC"/>
</dbReference>
<dbReference type="NCBIfam" id="NF006875">
    <property type="entry name" value="PRK09372.1"/>
    <property type="match status" value="1"/>
</dbReference>
<dbReference type="CDD" id="cd16841">
    <property type="entry name" value="RraA_family"/>
    <property type="match status" value="1"/>
</dbReference>
<dbReference type="EC" id="4.1.1.112" evidence="10"/>
<evidence type="ECO:0000313" key="11">
    <source>
        <dbReference type="EMBL" id="QGG80357.1"/>
    </source>
</evidence>
<evidence type="ECO:0000256" key="5">
    <source>
        <dbReference type="ARBA" id="ARBA00022723"/>
    </source>
</evidence>
<evidence type="ECO:0000313" key="12">
    <source>
        <dbReference type="Proteomes" id="UP000388235"/>
    </source>
</evidence>
<dbReference type="Proteomes" id="UP000388235">
    <property type="component" value="Chromosome"/>
</dbReference>
<evidence type="ECO:0000256" key="9">
    <source>
        <dbReference type="PIRSR" id="PIRSR605493-1"/>
    </source>
</evidence>
<evidence type="ECO:0000256" key="4">
    <source>
        <dbReference type="ARBA" id="ARBA00011233"/>
    </source>
</evidence>
<dbReference type="SUPFAM" id="SSF89562">
    <property type="entry name" value="RraA-like"/>
    <property type="match status" value="1"/>
</dbReference>
<evidence type="ECO:0000256" key="8">
    <source>
        <dbReference type="ARBA" id="ARBA00047973"/>
    </source>
</evidence>
<comment type="subunit">
    <text evidence="4 10">Homotrimer.</text>
</comment>
<evidence type="ECO:0000256" key="2">
    <source>
        <dbReference type="ARBA" id="ARBA00001968"/>
    </source>
</evidence>
<evidence type="ECO:0000256" key="3">
    <source>
        <dbReference type="ARBA" id="ARBA00008621"/>
    </source>
</evidence>
<dbReference type="GO" id="GO:0051252">
    <property type="term" value="P:regulation of RNA metabolic process"/>
    <property type="evidence" value="ECO:0007669"/>
    <property type="project" value="InterPro"/>
</dbReference>
<dbReference type="GO" id="GO:0008948">
    <property type="term" value="F:oxaloacetate decarboxylase activity"/>
    <property type="evidence" value="ECO:0007669"/>
    <property type="project" value="UniProtKB-EC"/>
</dbReference>
<evidence type="ECO:0000256" key="10">
    <source>
        <dbReference type="RuleBase" id="RU004338"/>
    </source>
</evidence>
<evidence type="ECO:0000256" key="7">
    <source>
        <dbReference type="ARBA" id="ARBA00025046"/>
    </source>
</evidence>
<dbReference type="NCBIfam" id="TIGR01935">
    <property type="entry name" value="NOT-MenG"/>
    <property type="match status" value="1"/>
</dbReference>
<name>A0A5Q2QED3_9GAMM</name>
<comment type="catalytic activity">
    <reaction evidence="8 10">
        <text>oxaloacetate + H(+) = pyruvate + CO2</text>
        <dbReference type="Rhea" id="RHEA:15641"/>
        <dbReference type="ChEBI" id="CHEBI:15361"/>
        <dbReference type="ChEBI" id="CHEBI:15378"/>
        <dbReference type="ChEBI" id="CHEBI:16452"/>
        <dbReference type="ChEBI" id="CHEBI:16526"/>
        <dbReference type="EC" id="4.1.1.112"/>
    </reaction>
</comment>
<dbReference type="KEGG" id="llp:GH975_07155"/>
<dbReference type="OrthoDB" id="943692at2"/>
<dbReference type="InterPro" id="IPR005493">
    <property type="entry name" value="RraA/RraA-like"/>
</dbReference>
<dbReference type="Gene3D" id="3.50.30.40">
    <property type="entry name" value="Ribonuclease E inhibitor RraA/RraA-like"/>
    <property type="match status" value="1"/>
</dbReference>
<dbReference type="InterPro" id="IPR036704">
    <property type="entry name" value="RraA/RraA-like_sf"/>
</dbReference>
<dbReference type="GO" id="GO:0046872">
    <property type="term" value="F:metal ion binding"/>
    <property type="evidence" value="ECO:0007669"/>
    <property type="project" value="UniProtKB-KW"/>
</dbReference>
<comment type="function">
    <text evidence="7 10">Catalyzes the aldol cleavage of 4-hydroxy-4-methyl-2-oxoglutarate (HMG) into 2 molecules of pyruvate. Also contains a secondary oxaloacetate (OAA) decarboxylase activity due to the common pyruvate enolate transition state formed following C-C bond cleavage in the retro-aldol and decarboxylation reactions.</text>
</comment>
<feature type="binding site" evidence="9">
    <location>
        <position position="100"/>
    </location>
    <ligand>
        <name>substrate</name>
    </ligand>
</feature>
<dbReference type="PANTHER" id="PTHR33254">
    <property type="entry name" value="4-HYDROXY-4-METHYL-2-OXOGLUTARATE ALDOLASE 3-RELATED"/>
    <property type="match status" value="1"/>
</dbReference>
<feature type="binding site" evidence="9">
    <location>
        <begin position="78"/>
        <end position="81"/>
    </location>
    <ligand>
        <name>substrate</name>
    </ligand>
</feature>
<reference evidence="11 12" key="1">
    <citation type="submission" date="2019-11" db="EMBL/GenBank/DDBJ databases">
        <authorList>
            <person name="Khan S.A."/>
            <person name="Jeon C.O."/>
            <person name="Chun B.H."/>
        </authorList>
    </citation>
    <scope>NUCLEOTIDE SEQUENCE [LARGE SCALE GENOMIC DNA]</scope>
    <source>
        <strain evidence="11 12">IMCC 1097</strain>
    </source>
</reference>
<feature type="binding site" evidence="9">
    <location>
        <position position="101"/>
    </location>
    <ligand>
        <name>Mg(2+)</name>
        <dbReference type="ChEBI" id="CHEBI:18420"/>
    </ligand>
</feature>
<sequence>MNRHADLTPDLCDRLGDVVRVLDPGFASFGGHDCFHGEVVTVSAFEDNSRVREWVAQPGLGRVLAVDGGGSLRRAMLGDQLAQTAVDNGWEAIVINGCIRDAVQIEGMPIAVYALNTHPMKTEKLGVGQSNVALRFSGVSINPGDFMAGDTNGLLVSSSPLL</sequence>
<dbReference type="InterPro" id="IPR010203">
    <property type="entry name" value="RraA"/>
</dbReference>
<organism evidence="11 12">
    <name type="scientific">Litorivicinus lipolyticus</name>
    <dbReference type="NCBI Taxonomy" id="418701"/>
    <lineage>
        <taxon>Bacteria</taxon>
        <taxon>Pseudomonadati</taxon>
        <taxon>Pseudomonadota</taxon>
        <taxon>Gammaproteobacteria</taxon>
        <taxon>Oceanospirillales</taxon>
        <taxon>Litorivicinaceae</taxon>
        <taxon>Litorivicinus</taxon>
    </lineage>
</organism>
<evidence type="ECO:0000256" key="1">
    <source>
        <dbReference type="ARBA" id="ARBA00001342"/>
    </source>
</evidence>
<keyword evidence="6 10" id="KW-0456">Lyase</keyword>
<protein>
    <recommendedName>
        <fullName evidence="10">4-hydroxy-4-methyl-2-oxoglutarate aldolase</fullName>
        <shortName evidence="10">HMG aldolase</shortName>
        <ecNumber evidence="10">4.1.1.112</ecNumber>
        <ecNumber evidence="10">4.1.3.17</ecNumber>
    </recommendedName>
    <alternativeName>
        <fullName evidence="10">Oxaloacetate decarboxylase</fullName>
    </alternativeName>
</protein>